<reference evidence="2" key="1">
    <citation type="submission" date="2023-10" db="EMBL/GenBank/DDBJ databases">
        <authorList>
            <person name="Chen Y."/>
            <person name="Shah S."/>
            <person name="Dougan E. K."/>
            <person name="Thang M."/>
            <person name="Chan C."/>
        </authorList>
    </citation>
    <scope>NUCLEOTIDE SEQUENCE [LARGE SCALE GENOMIC DNA]</scope>
</reference>
<evidence type="ECO:0000313" key="3">
    <source>
        <dbReference type="Proteomes" id="UP001189429"/>
    </source>
</evidence>
<proteinExistence type="predicted"/>
<protein>
    <recommendedName>
        <fullName evidence="4">LRAT domain-containing protein</fullName>
    </recommendedName>
</protein>
<keyword evidence="3" id="KW-1185">Reference proteome</keyword>
<keyword evidence="1" id="KW-0732">Signal</keyword>
<organism evidence="2 3">
    <name type="scientific">Prorocentrum cordatum</name>
    <dbReference type="NCBI Taxonomy" id="2364126"/>
    <lineage>
        <taxon>Eukaryota</taxon>
        <taxon>Sar</taxon>
        <taxon>Alveolata</taxon>
        <taxon>Dinophyceae</taxon>
        <taxon>Prorocentrales</taxon>
        <taxon>Prorocentraceae</taxon>
        <taxon>Prorocentrum</taxon>
    </lineage>
</organism>
<evidence type="ECO:0000256" key="1">
    <source>
        <dbReference type="SAM" id="SignalP"/>
    </source>
</evidence>
<evidence type="ECO:0008006" key="4">
    <source>
        <dbReference type="Google" id="ProtNLM"/>
    </source>
</evidence>
<sequence length="245" mass="25807">MPLAALDFAVAAAGCLSLAGAQLVVPGLNGLIPKLLPELESRGAPVLDVVQEPGSSGFVFLQRYPLEGAEVLYHTEVLVCDRSGFSVADQGFLDETIAGMRHFAPLNESWWEGKTAQCTELGYGGASCSSQCCGVGHAAMPLNKRQAVIGNADLTKKALFVYGSAAFDGEAAFRHACGHKCWSNWAGTDYNPLSNNCNTFTSTVLSCVYGLSQKKPHLGVSDLVTVHCSCSGGRVAAVEHRGLLV</sequence>
<gene>
    <name evidence="2" type="ORF">PCOR1329_LOCUS85236</name>
</gene>
<feature type="signal peptide" evidence="1">
    <location>
        <begin position="1"/>
        <end position="21"/>
    </location>
</feature>
<comment type="caution">
    <text evidence="2">The sequence shown here is derived from an EMBL/GenBank/DDBJ whole genome shotgun (WGS) entry which is preliminary data.</text>
</comment>
<dbReference type="Proteomes" id="UP001189429">
    <property type="component" value="Unassembled WGS sequence"/>
</dbReference>
<dbReference type="EMBL" id="CAUYUJ010022559">
    <property type="protein sequence ID" value="CAK0911318.1"/>
    <property type="molecule type" value="Genomic_DNA"/>
</dbReference>
<accession>A0ABN9YHX2</accession>
<name>A0ABN9YHX2_9DINO</name>
<evidence type="ECO:0000313" key="2">
    <source>
        <dbReference type="EMBL" id="CAK0911318.1"/>
    </source>
</evidence>
<feature type="chain" id="PRO_5047363311" description="LRAT domain-containing protein" evidence="1">
    <location>
        <begin position="22"/>
        <end position="245"/>
    </location>
</feature>